<gene>
    <name evidence="1" type="ORF">BN1221_03070c</name>
</gene>
<keyword evidence="2" id="KW-1185">Reference proteome</keyword>
<organism evidence="1 2">
    <name type="scientific">Brenneria goodwinii</name>
    <dbReference type="NCBI Taxonomy" id="1109412"/>
    <lineage>
        <taxon>Bacteria</taxon>
        <taxon>Pseudomonadati</taxon>
        <taxon>Pseudomonadota</taxon>
        <taxon>Gammaproteobacteria</taxon>
        <taxon>Enterobacterales</taxon>
        <taxon>Pectobacteriaceae</taxon>
        <taxon>Brenneria</taxon>
    </lineage>
</organism>
<dbReference type="Proteomes" id="UP000044377">
    <property type="component" value="Unassembled WGS sequence"/>
</dbReference>
<proteinExistence type="predicted"/>
<evidence type="ECO:0000313" key="2">
    <source>
        <dbReference type="Proteomes" id="UP000044377"/>
    </source>
</evidence>
<sequence length="38" mass="4515">MFNILPMHYKKTGFYFVVMSHKPTILFAKSRKLPDTII</sequence>
<dbReference type="AlphaFoldDB" id="A0A0G4JXJ7"/>
<protein>
    <submittedName>
        <fullName evidence="1">Uncharacterized protein</fullName>
    </submittedName>
</protein>
<evidence type="ECO:0000313" key="1">
    <source>
        <dbReference type="EMBL" id="CPR18184.1"/>
    </source>
</evidence>
<dbReference type="EMBL" id="CGIG01000001">
    <property type="protein sequence ID" value="CPR18184.1"/>
    <property type="molecule type" value="Genomic_DNA"/>
</dbReference>
<name>A0A0G4JXJ7_9GAMM</name>
<reference evidence="2" key="1">
    <citation type="submission" date="2015-01" db="EMBL/GenBank/DDBJ databases">
        <authorList>
            <person name="Paterson Steve"/>
        </authorList>
    </citation>
    <scope>NUCLEOTIDE SEQUENCE [LARGE SCALE GENOMIC DNA]</scope>
    <source>
        <strain evidence="2">OBR1</strain>
    </source>
</reference>
<accession>A0A0G4JXJ7</accession>
<dbReference type="STRING" id="1109412.BN1221_03070c"/>